<dbReference type="GO" id="GO:0005829">
    <property type="term" value="C:cytosol"/>
    <property type="evidence" value="ECO:0007669"/>
    <property type="project" value="TreeGrafter"/>
</dbReference>
<dbReference type="PANTHER" id="PTHR23117">
    <property type="entry name" value="GUANYLATE KINASE-RELATED"/>
    <property type="match status" value="1"/>
</dbReference>
<keyword evidence="9" id="KW-0963">Cytoplasm</keyword>
<evidence type="ECO:0000256" key="2">
    <source>
        <dbReference type="ARBA" id="ARBA00012961"/>
    </source>
</evidence>
<evidence type="ECO:0000256" key="9">
    <source>
        <dbReference type="HAMAP-Rule" id="MF_00328"/>
    </source>
</evidence>
<evidence type="ECO:0000256" key="7">
    <source>
        <dbReference type="ARBA" id="ARBA00022840"/>
    </source>
</evidence>
<dbReference type="Gene3D" id="3.40.50.300">
    <property type="entry name" value="P-loop containing nucleotide triphosphate hydrolases"/>
    <property type="match status" value="1"/>
</dbReference>
<dbReference type="InterPro" id="IPR008144">
    <property type="entry name" value="Guanylate_kin-like_dom"/>
</dbReference>
<evidence type="ECO:0000256" key="4">
    <source>
        <dbReference type="ARBA" id="ARBA00022679"/>
    </source>
</evidence>
<comment type="subcellular location">
    <subcellularLocation>
        <location evidence="9">Cytoplasm</location>
    </subcellularLocation>
</comment>
<evidence type="ECO:0000256" key="6">
    <source>
        <dbReference type="ARBA" id="ARBA00022777"/>
    </source>
</evidence>
<dbReference type="GO" id="GO:0004385">
    <property type="term" value="F:GMP kinase activity"/>
    <property type="evidence" value="ECO:0007669"/>
    <property type="project" value="UniProtKB-UniRule"/>
</dbReference>
<evidence type="ECO:0000256" key="3">
    <source>
        <dbReference type="ARBA" id="ARBA00016296"/>
    </source>
</evidence>
<sequence length="198" mass="22113">MTAAGAATVPPGRLFVISGPSGVGKTVLCARLIERFAPNMVFSISVTTRPPRGGEIPGREYWFWSIEAFERAIAAGELAEWAQVHGHYYGTPKAFLMEHRAAGRHVLLNIDVQGGMKIRAAFPDAVLIFLAPPSFVVLEERLRRRNIDAEETVRRRLANARVEMSFQKEYTHTVINDTLEEAARELEDLIRMHIQSGS</sequence>
<dbReference type="NCBIfam" id="TIGR03263">
    <property type="entry name" value="guanyl_kin"/>
    <property type="match status" value="1"/>
</dbReference>
<dbReference type="EC" id="2.7.4.8" evidence="2 9"/>
<evidence type="ECO:0000313" key="11">
    <source>
        <dbReference type="EMBL" id="RCK79742.1"/>
    </source>
</evidence>
<dbReference type="FunFam" id="3.30.63.10:FF:000002">
    <property type="entry name" value="Guanylate kinase 1"/>
    <property type="match status" value="1"/>
</dbReference>
<dbReference type="InterPro" id="IPR008145">
    <property type="entry name" value="GK/Ca_channel_bsu"/>
</dbReference>
<dbReference type="PANTHER" id="PTHR23117:SF13">
    <property type="entry name" value="GUANYLATE KINASE"/>
    <property type="match status" value="1"/>
</dbReference>
<keyword evidence="7 9" id="KW-0067">ATP-binding</keyword>
<comment type="similarity">
    <text evidence="1 9">Belongs to the guanylate kinase family.</text>
</comment>
<keyword evidence="6 9" id="KW-0418">Kinase</keyword>
<dbReference type="Pfam" id="PF00625">
    <property type="entry name" value="Guanylate_kin"/>
    <property type="match status" value="1"/>
</dbReference>
<comment type="caution">
    <text evidence="11">The sequence shown here is derived from an EMBL/GenBank/DDBJ whole genome shotgun (WGS) entry which is preliminary data.</text>
</comment>
<protein>
    <recommendedName>
        <fullName evidence="3 9">Guanylate kinase</fullName>
        <ecNumber evidence="2 9">2.7.4.8</ecNumber>
    </recommendedName>
    <alternativeName>
        <fullName evidence="8 9">GMP kinase</fullName>
    </alternativeName>
</protein>
<proteinExistence type="inferred from homology"/>
<gene>
    <name evidence="9" type="primary">gmk</name>
    <name evidence="11" type="ORF">OZSIB_3896</name>
</gene>
<dbReference type="SUPFAM" id="SSF52540">
    <property type="entry name" value="P-loop containing nucleoside triphosphate hydrolases"/>
    <property type="match status" value="1"/>
</dbReference>
<reference evidence="11 12" key="1">
    <citation type="submission" date="2018-05" db="EMBL/GenBank/DDBJ databases">
        <title>A metagenomic window into the 2 km-deep terrestrial subsurface aquifer revealed taxonomically and functionally diverse microbial community comprising novel uncultured bacterial lineages.</title>
        <authorList>
            <person name="Kadnikov V.V."/>
            <person name="Mardanov A.V."/>
            <person name="Beletsky A.V."/>
            <person name="Banks D."/>
            <person name="Pimenov N.V."/>
            <person name="Frank Y.A."/>
            <person name="Karnachuk O.V."/>
            <person name="Ravin N.V."/>
        </authorList>
    </citation>
    <scope>NUCLEOTIDE SEQUENCE [LARGE SCALE GENOMIC DNA]</scope>
    <source>
        <strain evidence="11">BY5</strain>
    </source>
</reference>
<evidence type="ECO:0000256" key="8">
    <source>
        <dbReference type="ARBA" id="ARBA00030128"/>
    </source>
</evidence>
<feature type="domain" description="Guanylate kinase-like" evidence="10">
    <location>
        <begin position="12"/>
        <end position="191"/>
    </location>
</feature>
<dbReference type="InterPro" id="IPR027417">
    <property type="entry name" value="P-loop_NTPase"/>
</dbReference>
<dbReference type="Proteomes" id="UP000252355">
    <property type="component" value="Unassembled WGS sequence"/>
</dbReference>
<dbReference type="HAMAP" id="MF_00328">
    <property type="entry name" value="Guanylate_kinase"/>
    <property type="match status" value="1"/>
</dbReference>
<comment type="function">
    <text evidence="9">Essential for recycling GMP and indirectly, cGMP.</text>
</comment>
<keyword evidence="4 9" id="KW-0808">Transferase</keyword>
<evidence type="ECO:0000256" key="5">
    <source>
        <dbReference type="ARBA" id="ARBA00022741"/>
    </source>
</evidence>
<organism evidence="11 12">
    <name type="scientific">Candidatus Ozemobacter sibiricus</name>
    <dbReference type="NCBI Taxonomy" id="2268124"/>
    <lineage>
        <taxon>Bacteria</taxon>
        <taxon>Candidatus Ozemobacteria</taxon>
        <taxon>Candidatus Ozemobacterales</taxon>
        <taxon>Candidatus Ozemobacteraceae</taxon>
        <taxon>Candidatus Ozemobacter</taxon>
    </lineage>
</organism>
<dbReference type="SMART" id="SM00072">
    <property type="entry name" value="GuKc"/>
    <property type="match status" value="1"/>
</dbReference>
<keyword evidence="5 9" id="KW-0547">Nucleotide-binding</keyword>
<dbReference type="PROSITE" id="PS50052">
    <property type="entry name" value="GUANYLATE_KINASE_2"/>
    <property type="match status" value="1"/>
</dbReference>
<evidence type="ECO:0000256" key="1">
    <source>
        <dbReference type="ARBA" id="ARBA00005790"/>
    </source>
</evidence>
<dbReference type="GO" id="GO:0005524">
    <property type="term" value="F:ATP binding"/>
    <property type="evidence" value="ECO:0007669"/>
    <property type="project" value="UniProtKB-UniRule"/>
</dbReference>
<evidence type="ECO:0000313" key="12">
    <source>
        <dbReference type="Proteomes" id="UP000252355"/>
    </source>
</evidence>
<feature type="binding site" evidence="9">
    <location>
        <begin position="19"/>
        <end position="26"/>
    </location>
    <ligand>
        <name>ATP</name>
        <dbReference type="ChEBI" id="CHEBI:30616"/>
    </ligand>
</feature>
<accession>A0A367ZQV0</accession>
<evidence type="ECO:0000259" key="10">
    <source>
        <dbReference type="PROSITE" id="PS50052"/>
    </source>
</evidence>
<name>A0A367ZQV0_9BACT</name>
<dbReference type="InterPro" id="IPR017665">
    <property type="entry name" value="Guanylate_kinase"/>
</dbReference>
<dbReference type="Gene3D" id="3.30.63.10">
    <property type="entry name" value="Guanylate Kinase phosphate binding domain"/>
    <property type="match status" value="1"/>
</dbReference>
<dbReference type="AlphaFoldDB" id="A0A367ZQV0"/>
<comment type="catalytic activity">
    <reaction evidence="9">
        <text>GMP + ATP = GDP + ADP</text>
        <dbReference type="Rhea" id="RHEA:20780"/>
        <dbReference type="ChEBI" id="CHEBI:30616"/>
        <dbReference type="ChEBI" id="CHEBI:58115"/>
        <dbReference type="ChEBI" id="CHEBI:58189"/>
        <dbReference type="ChEBI" id="CHEBI:456216"/>
        <dbReference type="EC" id="2.7.4.8"/>
    </reaction>
</comment>
<dbReference type="EMBL" id="QOQW01000010">
    <property type="protein sequence ID" value="RCK79742.1"/>
    <property type="molecule type" value="Genomic_DNA"/>
</dbReference>
<dbReference type="CDD" id="cd00071">
    <property type="entry name" value="GMPK"/>
    <property type="match status" value="1"/>
</dbReference>